<dbReference type="Pfam" id="PF04364">
    <property type="entry name" value="DNA_pol3_chi"/>
    <property type="match status" value="1"/>
</dbReference>
<proteinExistence type="predicted"/>
<dbReference type="OrthoDB" id="5297568at2"/>
<evidence type="ECO:0000313" key="2">
    <source>
        <dbReference type="Proteomes" id="UP000294593"/>
    </source>
</evidence>
<dbReference type="GO" id="GO:0006260">
    <property type="term" value="P:DNA replication"/>
    <property type="evidence" value="ECO:0007669"/>
    <property type="project" value="InterPro"/>
</dbReference>
<reference evidence="1 2" key="1">
    <citation type="submission" date="2019-03" db="EMBL/GenBank/DDBJ databases">
        <title>Genomic Encyclopedia of Type Strains, Phase IV (KMG-IV): sequencing the most valuable type-strain genomes for metagenomic binning, comparative biology and taxonomic classification.</title>
        <authorList>
            <person name="Goeker M."/>
        </authorList>
    </citation>
    <scope>NUCLEOTIDE SEQUENCE [LARGE SCALE GENOMIC DNA]</scope>
    <source>
        <strain evidence="1 2">DSM 11901</strain>
    </source>
</reference>
<sequence length="148" mass="16312">MPQVEFHHGIGDKQAYACRLLRKASRAGVQLVVTGDVAALQALDRLLWVFDDQEFLPHVLSTGGASLPERLHATPVWLSDDPASAPGPRSVLVNLGREVPPGAERFDRLFDLVSSQPDDRQEGRARWKAYAARGWDVRPHDVNEGATP</sequence>
<dbReference type="InterPro" id="IPR036768">
    <property type="entry name" value="PolIII_chi_sf"/>
</dbReference>
<evidence type="ECO:0000313" key="1">
    <source>
        <dbReference type="EMBL" id="TDP87988.1"/>
    </source>
</evidence>
<dbReference type="GO" id="GO:0003887">
    <property type="term" value="F:DNA-directed DNA polymerase activity"/>
    <property type="evidence" value="ECO:0007669"/>
    <property type="project" value="InterPro"/>
</dbReference>
<name>A0A4V3CWW8_9BURK</name>
<dbReference type="SUPFAM" id="SSF102400">
    <property type="entry name" value="DNA polymerase III chi subunit"/>
    <property type="match status" value="1"/>
</dbReference>
<dbReference type="GO" id="GO:0003677">
    <property type="term" value="F:DNA binding"/>
    <property type="evidence" value="ECO:0007669"/>
    <property type="project" value="InterPro"/>
</dbReference>
<dbReference type="Gene3D" id="3.40.50.10110">
    <property type="entry name" value="DNA polymerase III subunit chi"/>
    <property type="match status" value="1"/>
</dbReference>
<dbReference type="InterPro" id="IPR007459">
    <property type="entry name" value="DNA_pol3_chi"/>
</dbReference>
<dbReference type="AlphaFoldDB" id="A0A4V3CWW8"/>
<dbReference type="EMBL" id="SNXW01000001">
    <property type="protein sequence ID" value="TDP87988.1"/>
    <property type="molecule type" value="Genomic_DNA"/>
</dbReference>
<dbReference type="GO" id="GO:0032298">
    <property type="term" value="P:positive regulation of DNA-templated DNA replication initiation"/>
    <property type="evidence" value="ECO:0007669"/>
    <property type="project" value="TreeGrafter"/>
</dbReference>
<comment type="caution">
    <text evidence="1">The sequence shown here is derived from an EMBL/GenBank/DDBJ whole genome shotgun (WGS) entry which is preliminary data.</text>
</comment>
<organism evidence="1 2">
    <name type="scientific">Aquabacterium commune</name>
    <dbReference type="NCBI Taxonomy" id="70586"/>
    <lineage>
        <taxon>Bacteria</taxon>
        <taxon>Pseudomonadati</taxon>
        <taxon>Pseudomonadota</taxon>
        <taxon>Betaproteobacteria</taxon>
        <taxon>Burkholderiales</taxon>
        <taxon>Aquabacterium</taxon>
    </lineage>
</organism>
<dbReference type="PANTHER" id="PTHR38767">
    <property type="entry name" value="DNA POLYMERASE III SUBUNIT CHI"/>
    <property type="match status" value="1"/>
</dbReference>
<keyword evidence="2" id="KW-1185">Reference proteome</keyword>
<dbReference type="RefSeq" id="WP_133605657.1">
    <property type="nucleotide sequence ID" value="NZ_SNXW01000001.1"/>
</dbReference>
<accession>A0A4V3CWW8</accession>
<protein>
    <submittedName>
        <fullName evidence="1">DNA polymerase III chi subunit</fullName>
    </submittedName>
</protein>
<dbReference type="PANTHER" id="PTHR38767:SF1">
    <property type="entry name" value="DNA POLYMERASE III SUBUNIT CHI"/>
    <property type="match status" value="1"/>
</dbReference>
<gene>
    <name evidence="1" type="ORF">EV672_101123</name>
</gene>
<dbReference type="Proteomes" id="UP000294593">
    <property type="component" value="Unassembled WGS sequence"/>
</dbReference>